<reference evidence="5" key="1">
    <citation type="submission" date="2021-01" db="EMBL/GenBank/DDBJ databases">
        <authorList>
            <person name="Zahm M."/>
            <person name="Roques C."/>
            <person name="Cabau C."/>
            <person name="Klopp C."/>
            <person name="Donnadieu C."/>
            <person name="Jouanno E."/>
            <person name="Lampietro C."/>
            <person name="Louis A."/>
            <person name="Herpin A."/>
            <person name="Echchiki A."/>
            <person name="Berthelot C."/>
            <person name="Parey E."/>
            <person name="Roest-Crollius H."/>
            <person name="Braasch I."/>
            <person name="Postlethwait J."/>
            <person name="Bobe J."/>
            <person name="Montfort J."/>
            <person name="Bouchez O."/>
            <person name="Begum T."/>
            <person name="Mejri S."/>
            <person name="Adams A."/>
            <person name="Chen W.-J."/>
            <person name="Guiguen Y."/>
        </authorList>
    </citation>
    <scope>NUCLEOTIDE SEQUENCE</scope>
    <source>
        <strain evidence="5">YG-15Mar2019-1</strain>
        <tissue evidence="5">Brain</tissue>
    </source>
</reference>
<dbReference type="GO" id="GO:0005634">
    <property type="term" value="C:nucleus"/>
    <property type="evidence" value="ECO:0007669"/>
    <property type="project" value="UniProtKB-SubCell"/>
</dbReference>
<comment type="subcellular location">
    <subcellularLocation>
        <location evidence="1">Nucleus</location>
    </subcellularLocation>
</comment>
<dbReference type="Gene3D" id="1.10.10.60">
    <property type="entry name" value="Homeodomain-like"/>
    <property type="match status" value="2"/>
</dbReference>
<proteinExistence type="predicted"/>
<dbReference type="PROSITE" id="PS51253">
    <property type="entry name" value="HTH_CENPB"/>
    <property type="match status" value="1"/>
</dbReference>
<dbReference type="AlphaFoldDB" id="A0A9D3Q5D7"/>
<feature type="domain" description="HTH CENPB-type" evidence="4">
    <location>
        <begin position="60"/>
        <end position="131"/>
    </location>
</feature>
<dbReference type="InterPro" id="IPR009057">
    <property type="entry name" value="Homeodomain-like_sf"/>
</dbReference>
<evidence type="ECO:0000256" key="2">
    <source>
        <dbReference type="ARBA" id="ARBA00023125"/>
    </source>
</evidence>
<dbReference type="Pfam" id="PF03184">
    <property type="entry name" value="DDE_1"/>
    <property type="match status" value="1"/>
</dbReference>
<evidence type="ECO:0000256" key="3">
    <source>
        <dbReference type="ARBA" id="ARBA00023242"/>
    </source>
</evidence>
<dbReference type="Proteomes" id="UP001046870">
    <property type="component" value="Chromosome 5"/>
</dbReference>
<dbReference type="InterPro" id="IPR006600">
    <property type="entry name" value="HTH_CenpB_DNA-bd_dom"/>
</dbReference>
<protein>
    <recommendedName>
        <fullName evidence="4">HTH CENPB-type domain-containing protein</fullName>
    </recommendedName>
</protein>
<evidence type="ECO:0000313" key="5">
    <source>
        <dbReference type="EMBL" id="KAG7477494.1"/>
    </source>
</evidence>
<evidence type="ECO:0000256" key="1">
    <source>
        <dbReference type="ARBA" id="ARBA00004123"/>
    </source>
</evidence>
<accession>A0A9D3Q5D7</accession>
<dbReference type="EMBL" id="JAFDVH010000005">
    <property type="protein sequence ID" value="KAG7477494.1"/>
    <property type="molecule type" value="Genomic_DNA"/>
</dbReference>
<organism evidence="5 6">
    <name type="scientific">Megalops atlanticus</name>
    <name type="common">Tarpon</name>
    <name type="synonym">Clupea gigantea</name>
    <dbReference type="NCBI Taxonomy" id="7932"/>
    <lineage>
        <taxon>Eukaryota</taxon>
        <taxon>Metazoa</taxon>
        <taxon>Chordata</taxon>
        <taxon>Craniata</taxon>
        <taxon>Vertebrata</taxon>
        <taxon>Euteleostomi</taxon>
        <taxon>Actinopterygii</taxon>
        <taxon>Neopterygii</taxon>
        <taxon>Teleostei</taxon>
        <taxon>Elopiformes</taxon>
        <taxon>Megalopidae</taxon>
        <taxon>Megalops</taxon>
    </lineage>
</organism>
<dbReference type="Pfam" id="PF03221">
    <property type="entry name" value="HTH_Tnp_Tc5"/>
    <property type="match status" value="1"/>
</dbReference>
<comment type="caution">
    <text evidence="5">The sequence shown here is derived from an EMBL/GenBank/DDBJ whole genome shotgun (WGS) entry which is preliminary data.</text>
</comment>
<dbReference type="OrthoDB" id="125347at2759"/>
<evidence type="ECO:0000259" key="4">
    <source>
        <dbReference type="PROSITE" id="PS51253"/>
    </source>
</evidence>
<dbReference type="PANTHER" id="PTHR19303:SF73">
    <property type="entry name" value="PROTEIN PDC2"/>
    <property type="match status" value="1"/>
</dbReference>
<sequence>MSVRKRTDLTNKQKVEIIRICEVKPKLSFAVIAKQFNISQSTVRKLYKNRNVILQQSPSNRKRHRVSNAVDVDKALLKWFHFAVSSNQRVSGDILKAKAVKFAADLNVTGFNASNGWLDRWKKRNDIAFKRAFREKEDTDTPHSRKWIETDIPALLRRYKPEDVYNADETGLYYRALPPGYNTFRKTAQCEGEGVKDRVTLLVCCSMSGEKMPILIIGKSKQSQFLREVQDLPVQYFYDRNAWMTSDLFAHWLEQWDASLASQQRFVALVVDNCPAHPPVKLNNIELVFLPPNVSSQVQPCHQGIIRTLKAHYRRQMVSQIIAAVDAGDGVMSATEHAEKIDLLSVILMVKEAWDSVRKETILDSFCAAGFTISDSAPALVKEEPVEQNMILEGITEQDLDDLMKVEADDSWTAPLTDEDFYQAKENQKAQHSDSEEDDSAHATVISPAKAQESLTILRTFLAQNGLENWSLFSQVEKQVEELCAQPRVLSVSAGPENPTKAWKQRLYHLAFRNLPFRSSGSSCSCWTPGGAVFGGCPSSW</sequence>
<dbReference type="InterPro" id="IPR004875">
    <property type="entry name" value="DDE_SF_endonuclease_dom"/>
</dbReference>
<keyword evidence="2" id="KW-0238">DNA-binding</keyword>
<dbReference type="Pfam" id="PF04218">
    <property type="entry name" value="CENP-B_N"/>
    <property type="match status" value="1"/>
</dbReference>
<gene>
    <name evidence="5" type="ORF">MATL_G00070200</name>
</gene>
<dbReference type="GO" id="GO:0003677">
    <property type="term" value="F:DNA binding"/>
    <property type="evidence" value="ECO:0007669"/>
    <property type="project" value="UniProtKB-KW"/>
</dbReference>
<evidence type="ECO:0000313" key="6">
    <source>
        <dbReference type="Proteomes" id="UP001046870"/>
    </source>
</evidence>
<name>A0A9D3Q5D7_MEGAT</name>
<dbReference type="SMART" id="SM00674">
    <property type="entry name" value="CENPB"/>
    <property type="match status" value="1"/>
</dbReference>
<dbReference type="SUPFAM" id="SSF46689">
    <property type="entry name" value="Homeodomain-like"/>
    <property type="match status" value="2"/>
</dbReference>
<keyword evidence="6" id="KW-1185">Reference proteome</keyword>
<dbReference type="PANTHER" id="PTHR19303">
    <property type="entry name" value="TRANSPOSON"/>
    <property type="match status" value="1"/>
</dbReference>
<keyword evidence="3" id="KW-0539">Nucleus</keyword>
<dbReference type="InterPro" id="IPR007889">
    <property type="entry name" value="HTH_Psq"/>
</dbReference>
<dbReference type="InterPro" id="IPR050863">
    <property type="entry name" value="CenT-Element_Derived"/>
</dbReference>